<gene>
    <name evidence="4" type="ORF">HUK45_08510</name>
</gene>
<dbReference type="PANTHER" id="PTHR33795:SF1">
    <property type="entry name" value="INSERTION ELEMENT IS150 PROTEIN INSJ"/>
    <property type="match status" value="1"/>
</dbReference>
<evidence type="ECO:0000256" key="2">
    <source>
        <dbReference type="SAM" id="MobiDB-lite"/>
    </source>
</evidence>
<sequence length="154" mass="18391">MSKYSYQFKVRAVQDYLNQSHDYSVVCKKYGTSYKHSLMTWVQNVQAYGYASLDPRRSHRIYSLDYKFHVITYYRTHQLSIDKVAAKFNLNRTQVYSWYRKYKKEGIVGLKPKPKGRPRETINKCKLTKKSKIKPTKEEQYKQRIANLESKVAD</sequence>
<reference evidence="4 5" key="1">
    <citation type="submission" date="2020-06" db="EMBL/GenBank/DDBJ databases">
        <title>Limosilactobacillus sp. nov.</title>
        <authorList>
            <person name="Ksiezarek M."/>
            <person name="Goncalves Ribeiro T."/>
            <person name="Rocha J."/>
            <person name="Grosso F."/>
            <person name="Peixe L."/>
        </authorList>
    </citation>
    <scope>NUCLEOTIDE SEQUENCE [LARGE SCALE GENOMIC DNA]</scope>
    <source>
        <strain evidence="5">c9Ua_26_M</strain>
    </source>
</reference>
<feature type="region of interest" description="Disordered" evidence="2">
    <location>
        <begin position="109"/>
        <end position="140"/>
    </location>
</feature>
<name>A0ABR8ZLT0_9LACO</name>
<organism evidence="4 5">
    <name type="scientific">Limosilactobacillus urinaemulieris</name>
    <dbReference type="NCBI Taxonomy" id="2742600"/>
    <lineage>
        <taxon>Bacteria</taxon>
        <taxon>Bacillati</taxon>
        <taxon>Bacillota</taxon>
        <taxon>Bacilli</taxon>
        <taxon>Lactobacillales</taxon>
        <taxon>Lactobacillaceae</taxon>
        <taxon>Limosilactobacillus</taxon>
    </lineage>
</organism>
<dbReference type="InterPro" id="IPR052057">
    <property type="entry name" value="IS150/IS1296_orfA-like"/>
</dbReference>
<protein>
    <submittedName>
        <fullName evidence="4">Transposase</fullName>
    </submittedName>
</protein>
<dbReference type="InterPro" id="IPR055247">
    <property type="entry name" value="InsJ-like_HTH"/>
</dbReference>
<evidence type="ECO:0000256" key="1">
    <source>
        <dbReference type="ARBA" id="ARBA00038232"/>
    </source>
</evidence>
<comment type="similarity">
    <text evidence="1">Belongs to the IS150/IS1296 orfA family.</text>
</comment>
<evidence type="ECO:0000259" key="3">
    <source>
        <dbReference type="Pfam" id="PF13518"/>
    </source>
</evidence>
<dbReference type="Proteomes" id="UP000645007">
    <property type="component" value="Unassembled WGS sequence"/>
</dbReference>
<dbReference type="SUPFAM" id="SSF48295">
    <property type="entry name" value="TrpR-like"/>
    <property type="match status" value="1"/>
</dbReference>
<dbReference type="InterPro" id="IPR002514">
    <property type="entry name" value="Transposase_8"/>
</dbReference>
<dbReference type="EMBL" id="JABUXR010000022">
    <property type="protein sequence ID" value="MBD8086259.1"/>
    <property type="molecule type" value="Genomic_DNA"/>
</dbReference>
<dbReference type="RefSeq" id="WP_191911965.1">
    <property type="nucleotide sequence ID" value="NZ_JABUXR010000022.1"/>
</dbReference>
<dbReference type="Gene3D" id="1.10.10.10">
    <property type="entry name" value="Winged helix-like DNA-binding domain superfamily/Winged helix DNA-binding domain"/>
    <property type="match status" value="2"/>
</dbReference>
<feature type="domain" description="Insertion element IS150 protein InsJ-like helix-turn-helix" evidence="3">
    <location>
        <begin position="70"/>
        <end position="119"/>
    </location>
</feature>
<dbReference type="InterPro" id="IPR036388">
    <property type="entry name" value="WH-like_DNA-bd_sf"/>
</dbReference>
<evidence type="ECO:0000313" key="4">
    <source>
        <dbReference type="EMBL" id="MBD8086259.1"/>
    </source>
</evidence>
<accession>A0ABR8ZLT0</accession>
<dbReference type="PANTHER" id="PTHR33795">
    <property type="entry name" value="INSERTION ELEMENT IS150 PROTEIN INSJ"/>
    <property type="match status" value="1"/>
</dbReference>
<comment type="caution">
    <text evidence="4">The sequence shown here is derived from an EMBL/GenBank/DDBJ whole genome shotgun (WGS) entry which is preliminary data.</text>
</comment>
<dbReference type="InterPro" id="IPR010921">
    <property type="entry name" value="Trp_repressor/repl_initiator"/>
</dbReference>
<keyword evidence="5" id="KW-1185">Reference proteome</keyword>
<proteinExistence type="inferred from homology"/>
<evidence type="ECO:0000313" key="5">
    <source>
        <dbReference type="Proteomes" id="UP000645007"/>
    </source>
</evidence>
<dbReference type="Pfam" id="PF13518">
    <property type="entry name" value="HTH_28"/>
    <property type="match status" value="1"/>
</dbReference>
<dbReference type="Pfam" id="PF01527">
    <property type="entry name" value="HTH_Tnp_1"/>
    <property type="match status" value="1"/>
</dbReference>